<evidence type="ECO:0000313" key="2">
    <source>
        <dbReference type="Proteomes" id="UP000024635"/>
    </source>
</evidence>
<dbReference type="Proteomes" id="UP000024635">
    <property type="component" value="Unassembled WGS sequence"/>
</dbReference>
<comment type="caution">
    <text evidence="1">The sequence shown here is derived from an EMBL/GenBank/DDBJ whole genome shotgun (WGS) entry which is preliminary data.</text>
</comment>
<name>A0A016T2C4_9BILA</name>
<accession>A0A016T2C4</accession>
<organism evidence="1 2">
    <name type="scientific">Ancylostoma ceylanicum</name>
    <dbReference type="NCBI Taxonomy" id="53326"/>
    <lineage>
        <taxon>Eukaryota</taxon>
        <taxon>Metazoa</taxon>
        <taxon>Ecdysozoa</taxon>
        <taxon>Nematoda</taxon>
        <taxon>Chromadorea</taxon>
        <taxon>Rhabditida</taxon>
        <taxon>Rhabditina</taxon>
        <taxon>Rhabditomorpha</taxon>
        <taxon>Strongyloidea</taxon>
        <taxon>Ancylostomatidae</taxon>
        <taxon>Ancylostomatinae</taxon>
        <taxon>Ancylostoma</taxon>
    </lineage>
</organism>
<keyword evidence="2" id="KW-1185">Reference proteome</keyword>
<sequence>MHCCSMVYSTDGPFQMTSRNGLQTRGTVGVHSFQPPRPEGAISLSLLEAVSKKNQCRLNEGQEREKEFVVSYVPPMMTQSLVARQSK</sequence>
<proteinExistence type="predicted"/>
<dbReference type="EMBL" id="JARK01001482">
    <property type="protein sequence ID" value="EYB96837.1"/>
    <property type="molecule type" value="Genomic_DNA"/>
</dbReference>
<gene>
    <name evidence="1" type="primary">Acey_s0146.g2528</name>
    <name evidence="1" type="ORF">Y032_0146g2528</name>
</gene>
<reference evidence="2" key="1">
    <citation type="journal article" date="2015" name="Nat. Genet.">
        <title>The genome and transcriptome of the zoonotic hookworm Ancylostoma ceylanicum identify infection-specific gene families.</title>
        <authorList>
            <person name="Schwarz E.M."/>
            <person name="Hu Y."/>
            <person name="Antoshechkin I."/>
            <person name="Miller M.M."/>
            <person name="Sternberg P.W."/>
            <person name="Aroian R.V."/>
        </authorList>
    </citation>
    <scope>NUCLEOTIDE SEQUENCE</scope>
    <source>
        <strain evidence="2">HY135</strain>
    </source>
</reference>
<protein>
    <submittedName>
        <fullName evidence="1">Uncharacterized protein</fullName>
    </submittedName>
</protein>
<evidence type="ECO:0000313" key="1">
    <source>
        <dbReference type="EMBL" id="EYB96837.1"/>
    </source>
</evidence>
<dbReference type="AlphaFoldDB" id="A0A016T2C4"/>